<reference evidence="4" key="2">
    <citation type="submission" date="2020-09" db="EMBL/GenBank/DDBJ databases">
        <authorList>
            <person name="Sun Q."/>
            <person name="Ohkuma M."/>
        </authorList>
    </citation>
    <scope>NUCLEOTIDE SEQUENCE</scope>
    <source>
        <strain evidence="4">JCM 1480</strain>
    </source>
</reference>
<feature type="domain" description="DUF305" evidence="3">
    <location>
        <begin position="55"/>
        <end position="202"/>
    </location>
</feature>
<evidence type="ECO:0000313" key="6">
    <source>
        <dbReference type="Proteomes" id="UP000648535"/>
    </source>
</evidence>
<dbReference type="EMBL" id="BMOI01000013">
    <property type="protein sequence ID" value="GGL07960.1"/>
    <property type="molecule type" value="Genomic_DNA"/>
</dbReference>
<evidence type="ECO:0000313" key="7">
    <source>
        <dbReference type="Proteomes" id="UP000746584"/>
    </source>
</evidence>
<dbReference type="PANTHER" id="PTHR36933">
    <property type="entry name" value="SLL0788 PROTEIN"/>
    <property type="match status" value="1"/>
</dbReference>
<dbReference type="AlphaFoldDB" id="A0A8H9GE07"/>
<dbReference type="InterPro" id="IPR005183">
    <property type="entry name" value="DUF305_CopM-like"/>
</dbReference>
<sequence>MQTTTTRALTAAVALAIGLTLAGCSTNNTSNSDTSSSESSSSESSSSTASHNDQDVLFTQQMLPHHQQAIEMSDMLLAKGSGVQADVVTLAKQIEAEQAPEIKTMTGWLTAWNEPTQMPSKSGMDHSSMSGMMSDSDMQDLQNASPRDAGKLYLEQMIQHHTSAVDMAKSEVTKGKNADTVALAKSIVQSQTEQITQMQDMLASK</sequence>
<feature type="compositionally biased region" description="Low complexity" evidence="1">
    <location>
        <begin position="26"/>
        <end position="50"/>
    </location>
</feature>
<dbReference type="Pfam" id="PF03713">
    <property type="entry name" value="DUF305"/>
    <property type="match status" value="1"/>
</dbReference>
<name>A0A8H9GE07_9MICO</name>
<evidence type="ECO:0000256" key="2">
    <source>
        <dbReference type="SAM" id="SignalP"/>
    </source>
</evidence>
<dbReference type="PROSITE" id="PS51257">
    <property type="entry name" value="PROKAR_LIPOPROTEIN"/>
    <property type="match status" value="1"/>
</dbReference>
<keyword evidence="7" id="KW-1185">Reference proteome</keyword>
<feature type="chain" id="PRO_5039654767" evidence="2">
    <location>
        <begin position="23"/>
        <end position="205"/>
    </location>
</feature>
<keyword evidence="2" id="KW-0732">Signal</keyword>
<comment type="caution">
    <text evidence="4">The sequence shown here is derived from an EMBL/GenBank/DDBJ whole genome shotgun (WGS) entry which is preliminary data.</text>
</comment>
<dbReference type="Proteomes" id="UP000648535">
    <property type="component" value="Unassembled WGS sequence"/>
</dbReference>
<dbReference type="Gene3D" id="1.20.1260.10">
    <property type="match status" value="1"/>
</dbReference>
<evidence type="ECO:0000259" key="3">
    <source>
        <dbReference type="Pfam" id="PF03713"/>
    </source>
</evidence>
<accession>A0A8H9GE07</accession>
<reference evidence="4" key="1">
    <citation type="journal article" date="2014" name="Int. J. Syst. Evol. Microbiol.">
        <title>Complete genome sequence of Corynebacterium casei LMG S-19264T (=DSM 44701T), isolated from a smear-ripened cheese.</title>
        <authorList>
            <consortium name="US DOE Joint Genome Institute (JGI-PGF)"/>
            <person name="Walter F."/>
            <person name="Albersmeier A."/>
            <person name="Kalinowski J."/>
            <person name="Ruckert C."/>
        </authorList>
    </citation>
    <scope>NUCLEOTIDE SEQUENCE</scope>
    <source>
        <strain evidence="4">JCM 1480</strain>
    </source>
</reference>
<dbReference type="Proteomes" id="UP000746584">
    <property type="component" value="Unassembled WGS sequence"/>
</dbReference>
<feature type="region of interest" description="Disordered" evidence="1">
    <location>
        <begin position="26"/>
        <end position="51"/>
    </location>
</feature>
<dbReference type="PANTHER" id="PTHR36933:SF1">
    <property type="entry name" value="SLL0788 PROTEIN"/>
    <property type="match status" value="1"/>
</dbReference>
<evidence type="ECO:0000256" key="1">
    <source>
        <dbReference type="SAM" id="MobiDB-lite"/>
    </source>
</evidence>
<protein>
    <submittedName>
        <fullName evidence="4">DUF305 domain-containing protein</fullName>
    </submittedName>
    <submittedName>
        <fullName evidence="5">Uncharacterized protein (DUF305 family)</fullName>
    </submittedName>
</protein>
<dbReference type="RefSeq" id="WP_175328947.1">
    <property type="nucleotide sequence ID" value="NZ_BMOI01000013.1"/>
</dbReference>
<gene>
    <name evidence="4" type="ORF">GCM10009769_27710</name>
    <name evidence="5" type="ORF">JOE58_002591</name>
</gene>
<feature type="signal peptide" evidence="2">
    <location>
        <begin position="1"/>
        <end position="22"/>
    </location>
</feature>
<evidence type="ECO:0000313" key="4">
    <source>
        <dbReference type="EMBL" id="GGL07960.1"/>
    </source>
</evidence>
<proteinExistence type="predicted"/>
<evidence type="ECO:0000313" key="5">
    <source>
        <dbReference type="EMBL" id="MBM7803340.1"/>
    </source>
</evidence>
<dbReference type="EMBL" id="JAFBCG010000001">
    <property type="protein sequence ID" value="MBM7803340.1"/>
    <property type="molecule type" value="Genomic_DNA"/>
</dbReference>
<organism evidence="4 6">
    <name type="scientific">Curtobacterium luteum</name>
    <dbReference type="NCBI Taxonomy" id="33881"/>
    <lineage>
        <taxon>Bacteria</taxon>
        <taxon>Bacillati</taxon>
        <taxon>Actinomycetota</taxon>
        <taxon>Actinomycetes</taxon>
        <taxon>Micrococcales</taxon>
        <taxon>Microbacteriaceae</taxon>
        <taxon>Curtobacterium</taxon>
    </lineage>
</organism>
<reference evidence="5 7" key="3">
    <citation type="submission" date="2021-01" db="EMBL/GenBank/DDBJ databases">
        <title>Sequencing the genomes of 1000 actinobacteria strains.</title>
        <authorList>
            <person name="Klenk H.-P."/>
        </authorList>
    </citation>
    <scope>NUCLEOTIDE SEQUENCE [LARGE SCALE GENOMIC DNA]</scope>
    <source>
        <strain evidence="5 7">DSM 20542</strain>
    </source>
</reference>
<dbReference type="InterPro" id="IPR012347">
    <property type="entry name" value="Ferritin-like"/>
</dbReference>